<evidence type="ECO:0000256" key="1">
    <source>
        <dbReference type="ARBA" id="ARBA00004370"/>
    </source>
</evidence>
<keyword evidence="8" id="KW-1185">Reference proteome</keyword>
<evidence type="ECO:0000313" key="7">
    <source>
        <dbReference type="EMBL" id="MBR7742247.1"/>
    </source>
</evidence>
<dbReference type="InterPro" id="IPR045214">
    <property type="entry name" value="Surf1/Surf4"/>
</dbReference>
<evidence type="ECO:0000256" key="2">
    <source>
        <dbReference type="ARBA" id="ARBA00007165"/>
    </source>
</evidence>
<reference evidence="7" key="1">
    <citation type="submission" date="2021-04" db="EMBL/GenBank/DDBJ databases">
        <title>Phycicoccus avicenniae sp. nov., a novel endophytic actinomycetes isolated from branch of Avicennia mariana.</title>
        <authorList>
            <person name="Tuo L."/>
        </authorList>
    </citation>
    <scope>NUCLEOTIDE SEQUENCE</scope>
    <source>
        <strain evidence="7">BSK3Z-2</strain>
    </source>
</reference>
<dbReference type="PROSITE" id="PS50895">
    <property type="entry name" value="SURF1"/>
    <property type="match status" value="1"/>
</dbReference>
<protein>
    <recommendedName>
        <fullName evidence="6">SURF1-like protein</fullName>
    </recommendedName>
</protein>
<proteinExistence type="inferred from homology"/>
<keyword evidence="5 6" id="KW-0472">Membrane</keyword>
<comment type="similarity">
    <text evidence="2 6">Belongs to the SURF1 family.</text>
</comment>
<comment type="caution">
    <text evidence="7">The sequence shown here is derived from an EMBL/GenBank/DDBJ whole genome shotgun (WGS) entry which is preliminary data.</text>
</comment>
<name>A0A941D846_9MICO</name>
<evidence type="ECO:0000256" key="4">
    <source>
        <dbReference type="ARBA" id="ARBA00022989"/>
    </source>
</evidence>
<keyword evidence="3 6" id="KW-0812">Transmembrane</keyword>
<evidence type="ECO:0000256" key="3">
    <source>
        <dbReference type="ARBA" id="ARBA00022692"/>
    </source>
</evidence>
<accession>A0A941D846</accession>
<dbReference type="PANTHER" id="PTHR23427:SF2">
    <property type="entry name" value="SURFEIT LOCUS PROTEIN 1"/>
    <property type="match status" value="1"/>
</dbReference>
<dbReference type="EMBL" id="JAGSNF010000003">
    <property type="protein sequence ID" value="MBR7742247.1"/>
    <property type="molecule type" value="Genomic_DNA"/>
</dbReference>
<evidence type="ECO:0000256" key="6">
    <source>
        <dbReference type="RuleBase" id="RU363076"/>
    </source>
</evidence>
<dbReference type="CDD" id="cd06662">
    <property type="entry name" value="SURF1"/>
    <property type="match status" value="1"/>
</dbReference>
<keyword evidence="4 6" id="KW-1133">Transmembrane helix</keyword>
<organism evidence="7 8">
    <name type="scientific">Phycicoccus avicenniae</name>
    <dbReference type="NCBI Taxonomy" id="2828860"/>
    <lineage>
        <taxon>Bacteria</taxon>
        <taxon>Bacillati</taxon>
        <taxon>Actinomycetota</taxon>
        <taxon>Actinomycetes</taxon>
        <taxon>Micrococcales</taxon>
        <taxon>Intrasporangiaceae</taxon>
        <taxon>Phycicoccus</taxon>
    </lineage>
</organism>
<dbReference type="InterPro" id="IPR002994">
    <property type="entry name" value="Surf1/Shy1"/>
</dbReference>
<evidence type="ECO:0000313" key="8">
    <source>
        <dbReference type="Proteomes" id="UP000677016"/>
    </source>
</evidence>
<comment type="subcellular location">
    <subcellularLocation>
        <location evidence="6">Cell membrane</location>
        <topology evidence="6">Multi-pass membrane protein</topology>
    </subcellularLocation>
    <subcellularLocation>
        <location evidence="1">Membrane</location>
    </subcellularLocation>
</comment>
<comment type="caution">
    <text evidence="6">Lacks conserved residue(s) required for the propagation of feature annotation.</text>
</comment>
<dbReference type="GO" id="GO:0005886">
    <property type="term" value="C:plasma membrane"/>
    <property type="evidence" value="ECO:0007669"/>
    <property type="project" value="UniProtKB-SubCell"/>
</dbReference>
<feature type="transmembrane region" description="Helical" evidence="6">
    <location>
        <begin position="209"/>
        <end position="227"/>
    </location>
</feature>
<dbReference type="PANTHER" id="PTHR23427">
    <property type="entry name" value="SURFEIT LOCUS PROTEIN"/>
    <property type="match status" value="1"/>
</dbReference>
<dbReference type="Proteomes" id="UP000677016">
    <property type="component" value="Unassembled WGS sequence"/>
</dbReference>
<sequence length="253" mass="27590">MGALVLAVLFAVASYHLGFWQYHRYEAKVERNTLLDDHYAADPVALDTVLTSEPVPPSQEWTRVEVTGEYVGGPLLVRGRPNNSVVGFEELAVLAPDDGGTPVLVNRGWVAPSDSGASVLPQVDPLPTGTVTVLGWVRPSESSRGDVAPGAEQIRSVSVADAATALDTTLRPGVVRMEEEALPDGSAPPRPEPLEPPDRSLGVNLAYAYQWWMFMGLGFLLVVLGVRREERLANPDRYPPKAKKVRIWDEEDE</sequence>
<evidence type="ECO:0000256" key="5">
    <source>
        <dbReference type="ARBA" id="ARBA00023136"/>
    </source>
</evidence>
<dbReference type="AlphaFoldDB" id="A0A941D846"/>
<dbReference type="Pfam" id="PF02104">
    <property type="entry name" value="SURF1"/>
    <property type="match status" value="1"/>
</dbReference>
<gene>
    <name evidence="7" type="ORF">KC207_02935</name>
</gene>
<keyword evidence="6" id="KW-1003">Cell membrane</keyword>